<feature type="compositionally biased region" description="Basic residues" evidence="8">
    <location>
        <begin position="1609"/>
        <end position="1618"/>
    </location>
</feature>
<dbReference type="Gene3D" id="1.25.40.410">
    <property type="match status" value="1"/>
</dbReference>
<dbReference type="SUPFAM" id="SSF48371">
    <property type="entry name" value="ARM repeat"/>
    <property type="match status" value="1"/>
</dbReference>
<evidence type="ECO:0000256" key="4">
    <source>
        <dbReference type="ARBA" id="ARBA00022553"/>
    </source>
</evidence>
<organism evidence="12 13">
    <name type="scientific">Amphibalanus amphitrite</name>
    <name type="common">Striped barnacle</name>
    <name type="synonym">Balanus amphitrite</name>
    <dbReference type="NCBI Taxonomy" id="1232801"/>
    <lineage>
        <taxon>Eukaryota</taxon>
        <taxon>Metazoa</taxon>
        <taxon>Ecdysozoa</taxon>
        <taxon>Arthropoda</taxon>
        <taxon>Crustacea</taxon>
        <taxon>Multicrustacea</taxon>
        <taxon>Cirripedia</taxon>
        <taxon>Thoracica</taxon>
        <taxon>Thoracicalcarea</taxon>
        <taxon>Balanomorpha</taxon>
        <taxon>Balanoidea</taxon>
        <taxon>Balanidae</taxon>
        <taxon>Amphibalaninae</taxon>
        <taxon>Amphibalanus</taxon>
    </lineage>
</organism>
<dbReference type="GO" id="GO:0005085">
    <property type="term" value="F:guanyl-nucleotide exchange factor activity"/>
    <property type="evidence" value="ECO:0007669"/>
    <property type="project" value="UniProtKB-KW"/>
</dbReference>
<dbReference type="InterPro" id="IPR016024">
    <property type="entry name" value="ARM-type_fold"/>
</dbReference>
<dbReference type="Pfam" id="PF16172">
    <property type="entry name" value="DOCK_N"/>
    <property type="match status" value="1"/>
</dbReference>
<evidence type="ECO:0000256" key="5">
    <source>
        <dbReference type="ARBA" id="ARBA00022658"/>
    </source>
</evidence>
<evidence type="ECO:0000256" key="3">
    <source>
        <dbReference type="ARBA" id="ARBA00022490"/>
    </source>
</evidence>
<keyword evidence="13" id="KW-1185">Reference proteome</keyword>
<comment type="similarity">
    <text evidence="7">Belongs to the DOCK family.</text>
</comment>
<reference evidence="12 13" key="1">
    <citation type="submission" date="2019-07" db="EMBL/GenBank/DDBJ databases">
        <title>Draft genome assembly of a fouling barnacle, Amphibalanus amphitrite (Darwin, 1854): The first reference genome for Thecostraca.</title>
        <authorList>
            <person name="Kim W."/>
        </authorList>
    </citation>
    <scope>NUCLEOTIDE SEQUENCE [LARGE SCALE GENOMIC DNA]</scope>
    <source>
        <strain evidence="12">SNU_AA5</strain>
        <tissue evidence="12">Soma without cirri and trophi</tissue>
    </source>
</reference>
<dbReference type="GO" id="GO:0031267">
    <property type="term" value="F:small GTPase binding"/>
    <property type="evidence" value="ECO:0007669"/>
    <property type="project" value="TreeGrafter"/>
</dbReference>
<evidence type="ECO:0000313" key="12">
    <source>
        <dbReference type="EMBL" id="KAF0290277.1"/>
    </source>
</evidence>
<dbReference type="FunFam" id="2.60.40.150:FF:000045">
    <property type="entry name" value="Dedicator of cytokinesis protein 4"/>
    <property type="match status" value="1"/>
</dbReference>
<evidence type="ECO:0000259" key="9">
    <source>
        <dbReference type="PROSITE" id="PS50002"/>
    </source>
</evidence>
<evidence type="ECO:0000259" key="10">
    <source>
        <dbReference type="PROSITE" id="PS51650"/>
    </source>
</evidence>
<dbReference type="EMBL" id="VIIS01001967">
    <property type="protein sequence ID" value="KAF0290277.1"/>
    <property type="molecule type" value="Genomic_DNA"/>
</dbReference>
<dbReference type="PANTHER" id="PTHR45653">
    <property type="entry name" value="DEDICATOR OF CYTOKINESIS"/>
    <property type="match status" value="1"/>
</dbReference>
<gene>
    <name evidence="12" type="primary">DOCK3_1</name>
    <name evidence="12" type="ORF">FJT64_011491</name>
</gene>
<dbReference type="Gene3D" id="1.20.1270.350">
    <property type="entry name" value="Dedicator of cytokinesis N-terminal subdomain"/>
    <property type="match status" value="1"/>
</dbReference>
<dbReference type="InterPro" id="IPR046773">
    <property type="entry name" value="DOCKER_Lobe_C"/>
</dbReference>
<feature type="domain" description="SH3" evidence="9">
    <location>
        <begin position="6"/>
        <end position="67"/>
    </location>
</feature>
<dbReference type="InterPro" id="IPR043162">
    <property type="entry name" value="DOCK_C_lobe_C"/>
</dbReference>
<evidence type="ECO:0000256" key="2">
    <source>
        <dbReference type="ARBA" id="ARBA00022443"/>
    </source>
</evidence>
<dbReference type="PROSITE" id="PS51650">
    <property type="entry name" value="C2_DOCK"/>
    <property type="match status" value="1"/>
</dbReference>
<feature type="compositionally biased region" description="Pro residues" evidence="8">
    <location>
        <begin position="1854"/>
        <end position="1863"/>
    </location>
</feature>
<dbReference type="Gene3D" id="2.30.30.40">
    <property type="entry name" value="SH3 Domains"/>
    <property type="match status" value="1"/>
</dbReference>
<comment type="caution">
    <text evidence="12">The sequence shown here is derived from an EMBL/GenBank/DDBJ whole genome shotgun (WGS) entry which is preliminary data.</text>
</comment>
<dbReference type="PANTHER" id="PTHR45653:SF12">
    <property type="entry name" value="SPONGE, ISOFORM E"/>
    <property type="match status" value="1"/>
</dbReference>
<dbReference type="InterPro" id="IPR046770">
    <property type="entry name" value="DOCKER_Lobe_B"/>
</dbReference>
<dbReference type="Gene3D" id="2.60.40.150">
    <property type="entry name" value="C2 domain"/>
    <property type="match status" value="1"/>
</dbReference>
<keyword evidence="4" id="KW-0597">Phosphoprotein</keyword>
<dbReference type="Pfam" id="PF06920">
    <property type="entry name" value="DHR-2_Lobe_A"/>
    <property type="match status" value="1"/>
</dbReference>
<keyword evidence="5" id="KW-0344">Guanine-nucleotide releasing factor</keyword>
<keyword evidence="3" id="KW-0963">Cytoplasm</keyword>
<accession>A0A6A4V1W7</accession>
<dbReference type="OrthoDB" id="18896at2759"/>
<dbReference type="Pfam" id="PF20421">
    <property type="entry name" value="DHR-2_Lobe_C"/>
    <property type="match status" value="1"/>
</dbReference>
<feature type="domain" description="DOCKER" evidence="11">
    <location>
        <begin position="1186"/>
        <end position="1600"/>
    </location>
</feature>
<dbReference type="InterPro" id="IPR056372">
    <property type="entry name" value="TPR_DOCK"/>
</dbReference>
<dbReference type="InterPro" id="IPR001452">
    <property type="entry name" value="SH3_domain"/>
</dbReference>
<dbReference type="Pfam" id="PF14429">
    <property type="entry name" value="DOCK-C2"/>
    <property type="match status" value="1"/>
</dbReference>
<name>A0A6A4V1W7_AMPAM</name>
<evidence type="ECO:0000313" key="13">
    <source>
        <dbReference type="Proteomes" id="UP000440578"/>
    </source>
</evidence>
<feature type="compositionally biased region" description="Polar residues" evidence="8">
    <location>
        <begin position="1827"/>
        <end position="1843"/>
    </location>
</feature>
<dbReference type="InterPro" id="IPR043161">
    <property type="entry name" value="DOCK_C_lobe_A"/>
</dbReference>
<protein>
    <submittedName>
        <fullName evidence="12">Dedicator of cytokinesis protein 3</fullName>
    </submittedName>
</protein>
<dbReference type="Proteomes" id="UP000440578">
    <property type="component" value="Unassembled WGS sequence"/>
</dbReference>
<dbReference type="CDD" id="cd11872">
    <property type="entry name" value="SH3_DOCK_AB"/>
    <property type="match status" value="1"/>
</dbReference>
<dbReference type="Pfam" id="PF20422">
    <property type="entry name" value="DHR-2_Lobe_B"/>
    <property type="match status" value="1"/>
</dbReference>
<dbReference type="InterPro" id="IPR042455">
    <property type="entry name" value="DOCK_N_sub1"/>
</dbReference>
<dbReference type="InterPro" id="IPR032376">
    <property type="entry name" value="DOCK_N"/>
</dbReference>
<comment type="subcellular location">
    <subcellularLocation>
        <location evidence="1">Cytoplasm</location>
    </subcellularLocation>
</comment>
<dbReference type="GO" id="GO:0007264">
    <property type="term" value="P:small GTPase-mediated signal transduction"/>
    <property type="evidence" value="ECO:0007669"/>
    <property type="project" value="InterPro"/>
</dbReference>
<feature type="region of interest" description="Disordered" evidence="8">
    <location>
        <begin position="1675"/>
        <end position="1877"/>
    </location>
</feature>
<dbReference type="InterPro" id="IPR035892">
    <property type="entry name" value="C2_domain_sf"/>
</dbReference>
<feature type="region of interest" description="Disordered" evidence="8">
    <location>
        <begin position="1595"/>
        <end position="1662"/>
    </location>
</feature>
<sequence>MWTKRTERKLGVAVYSWAGCVRHGLPLCIGDTVHILEECGGWYRGYTVRHRGRRGLFPASYVQLKPCRVETDGPQELITAIEDGVVTEVTQVLREWSEKWKQLFVDRESMEVSSLWKVMHELLDWRRQLLTGTLTQDQTRELRVRVTAKIDWGNSPLWCSGSDPVRQPSPGLESDPPRRSDVFTLHRIVSGTGQLGLDLVPRVDGCMVDPDLLSVVALHQVIRGTLRKKDTKQAAAHNLHLALRDFGYSTGEDAQLFFSLYDAKRARFVSERFLVEIARDGASNFYNKPANNASTVFTDLGSLEQCSQLYLVVQVLRVGRMLPAESSRRPAVQRFRRPFGCAALNIGDVLCAGRTAEAGPERELTVRLQQAEERDFWQLHELVIRQASKASVISGQGNYGVVLSLRLLQGSLAQLRRDSPLLLKHSAVTRKLGFPDIIMPGDVRNDLYLTLERGEFERGGKSTGKNIEVCVMVVRDEGRVLEECIVSAGGQPGRRLYNSLILYHNNAPRWNETIRLAVPIDSFTGSHLRLEFSHCSSTKEKGEKKLFGFAFACLMDDEGATIRDGTHELCVYKCDDRHKLLNPACYLSLPWHTGLAQEPAGGNHHFTRTGRELVCVQTLLCSTKLTQNIDLLSLLKWKQSPDRIVETLTRMMKLKGEEIVKFLQDVLDSLFSMFSTEDGNSTQHSGLVFQVLVSIFSHLQDSKFEHFRPVVDAYVNGHFAAALVYKGLISCVRHYADQVSVAEKQEPLVKCFRSLEFIFRFVIQSRLLFAQQSGGQNEESFRTDLYSLFNAFNKMLSTSTEAATGTQVAMLHSVPAVFVQLRAVLSDIEIARRLSLMLESLPREAPTIVAQAKLAAMRTVAGSPLFQDQESRRLLLQTACKHLRHHISHGQELRLCTDLLGELLTILQTLQVESGADLHREVEIVSVYLLDTLTRAVLTLESSSPSAGGGQRGRLVAALASLLRLMAPRHYCHLWDEVGDSEQLTHFLLRLMAVFRELVTEQMFPKDWCVLHMTVNKLWLNYLTLSVTFLTQPALQLETFSEVKREKLLQKYQDMRVLMGFQLLSMWSLLGEHKGHFVPALVGPLLEVTLVPETELRRATLPVFYDMMEAEQNAKGCFKQVETELIDKLDILVSENKGDDEYRRLFDTILMERVNSCAPAWREAGVGFVSSVTRLLERLLDYRQVMEGDENRDKRMSCTVNLLNFYKNEINRAEMYQRYIYKLHDLHVSAENYVEAAFALKLHADQLEWSTRRKEQLLNLMVDYLDRGKCWEAGIPLLKELAEKHETKIYDYSKLSEVLRTMARFYDQIMTQLRPEPEYFRVGFYGQGFPLFVRNKVFVYRGLEYERIAAFTQRLQTEFPAGRVMTSLAPPEPNLLNADGQWLQICNVRPVSRDVAGLQGIEVPEKIRAYYLVNDIDTFRFDRPVHRGTVDRENEFKTLWLERTTLQTEAPLPGILRWFPVTSSRREMVSPIQHACETVQTANRQLRQLIAQHSAPGAPDNVSPLSMRLQGMIDAAVNGGIANFQEAFFTGDFASQHPELAAHIPTLKALIQEELAILEHGLKVHGELAPPAVQPLHRRLRQCFQQLRQSAAASCSLPAAADSPGPARLSRHNSHRRSGGGGGDKPSILSTPLPPVPNEKRAPGGAASSSCRSSRSSSSSCSVYGHLVAGDSVEDDSIYSRPSEWADSPGRGSLGSQGSAAGRRHDDYIVMTCGKGDGDGVPDRPPKRASDARSWTESPRLGGRRSQLSDWDPAAPPLPPKPPEKRHTTSVSSVTCNGVYENPPSLPSRFSKKVSAPALSSSGAEREAGTPPPLPPKLPASPAVSVKTRTPSPATVSLPTSDRGSLADSDTPPDFEPPPPPPADGAVSPEQGDGTDCETYKVLDTAQMRAYRQEANYKFFVSPGRICADVAGINERPES</sequence>
<dbReference type="GO" id="GO:0005886">
    <property type="term" value="C:plasma membrane"/>
    <property type="evidence" value="ECO:0007669"/>
    <property type="project" value="TreeGrafter"/>
</dbReference>
<evidence type="ECO:0000256" key="6">
    <source>
        <dbReference type="PROSITE-ProRule" id="PRU00192"/>
    </source>
</evidence>
<dbReference type="Pfam" id="PF07653">
    <property type="entry name" value="SH3_2"/>
    <property type="match status" value="1"/>
</dbReference>
<evidence type="ECO:0000256" key="1">
    <source>
        <dbReference type="ARBA" id="ARBA00004496"/>
    </source>
</evidence>
<dbReference type="InterPro" id="IPR027357">
    <property type="entry name" value="DOCKER_dom"/>
</dbReference>
<feature type="compositionally biased region" description="Pro residues" evidence="8">
    <location>
        <begin position="1810"/>
        <end position="1819"/>
    </location>
</feature>
<dbReference type="SMART" id="SM00326">
    <property type="entry name" value="SH3"/>
    <property type="match status" value="1"/>
</dbReference>
<feature type="compositionally biased region" description="Basic and acidic residues" evidence="8">
    <location>
        <begin position="1716"/>
        <end position="1731"/>
    </location>
</feature>
<dbReference type="InterPro" id="IPR026791">
    <property type="entry name" value="DOCK"/>
</dbReference>
<proteinExistence type="inferred from homology"/>
<evidence type="ECO:0000256" key="7">
    <source>
        <dbReference type="PROSITE-ProRule" id="PRU00983"/>
    </source>
</evidence>
<evidence type="ECO:0000259" key="11">
    <source>
        <dbReference type="PROSITE" id="PS51651"/>
    </source>
</evidence>
<dbReference type="PROSITE" id="PS50002">
    <property type="entry name" value="SH3"/>
    <property type="match status" value="1"/>
</dbReference>
<keyword evidence="2 6" id="KW-0728">SH3 domain</keyword>
<dbReference type="InterPro" id="IPR027007">
    <property type="entry name" value="C2_DOCK-type_domain"/>
</dbReference>
<dbReference type="PROSITE" id="PS51257">
    <property type="entry name" value="PROKAR_LIPOPROTEIN"/>
    <property type="match status" value="1"/>
</dbReference>
<feature type="domain" description="C2 DOCK-type" evidence="10">
    <location>
        <begin position="444"/>
        <end position="621"/>
    </location>
</feature>
<dbReference type="PROSITE" id="PS51651">
    <property type="entry name" value="DOCKER"/>
    <property type="match status" value="1"/>
</dbReference>
<dbReference type="GO" id="GO:0005737">
    <property type="term" value="C:cytoplasm"/>
    <property type="evidence" value="ECO:0007669"/>
    <property type="project" value="UniProtKB-SubCell"/>
</dbReference>
<dbReference type="SUPFAM" id="SSF50044">
    <property type="entry name" value="SH3-domain"/>
    <property type="match status" value="1"/>
</dbReference>
<dbReference type="InterPro" id="IPR036028">
    <property type="entry name" value="SH3-like_dom_sf"/>
</dbReference>
<dbReference type="Pfam" id="PF23554">
    <property type="entry name" value="TPR_DOCK"/>
    <property type="match status" value="1"/>
</dbReference>
<dbReference type="InterPro" id="IPR046769">
    <property type="entry name" value="DOCKER_Lobe_A"/>
</dbReference>
<feature type="compositionally biased region" description="Low complexity" evidence="8">
    <location>
        <begin position="1648"/>
        <end position="1662"/>
    </location>
</feature>
<dbReference type="Gene3D" id="1.20.58.740">
    <property type="match status" value="1"/>
</dbReference>
<evidence type="ECO:0000256" key="8">
    <source>
        <dbReference type="SAM" id="MobiDB-lite"/>
    </source>
</evidence>